<evidence type="ECO:0000256" key="3">
    <source>
        <dbReference type="ARBA" id="ARBA00023125"/>
    </source>
</evidence>
<dbReference type="SUPFAM" id="SSF53850">
    <property type="entry name" value="Periplasmic binding protein-like II"/>
    <property type="match status" value="1"/>
</dbReference>
<reference evidence="6 7" key="1">
    <citation type="submission" date="2023-09" db="EMBL/GenBank/DDBJ databases">
        <title>Xinfangfangia sedmenti sp. nov., isolated the sedment.</title>
        <authorList>
            <person name="Xu L."/>
        </authorList>
    </citation>
    <scope>NUCLEOTIDE SEQUENCE [LARGE SCALE GENOMIC DNA]</scope>
    <source>
        <strain evidence="6 7">LG-4</strain>
    </source>
</reference>
<dbReference type="RefSeq" id="WP_310457650.1">
    <property type="nucleotide sequence ID" value="NZ_JAVKPH010000013.1"/>
</dbReference>
<keyword evidence="3" id="KW-0238">DNA-binding</keyword>
<dbReference type="PANTHER" id="PTHR30346:SF0">
    <property type="entry name" value="HCA OPERON TRANSCRIPTIONAL ACTIVATOR HCAR"/>
    <property type="match status" value="1"/>
</dbReference>
<dbReference type="Proteomes" id="UP001247754">
    <property type="component" value="Unassembled WGS sequence"/>
</dbReference>
<evidence type="ECO:0000313" key="7">
    <source>
        <dbReference type="Proteomes" id="UP001247754"/>
    </source>
</evidence>
<comment type="similarity">
    <text evidence="1">Belongs to the LysR transcriptional regulatory family.</text>
</comment>
<dbReference type="PROSITE" id="PS50931">
    <property type="entry name" value="HTH_LYSR"/>
    <property type="match status" value="1"/>
</dbReference>
<dbReference type="PANTHER" id="PTHR30346">
    <property type="entry name" value="TRANSCRIPTIONAL DUAL REGULATOR HCAR-RELATED"/>
    <property type="match status" value="1"/>
</dbReference>
<dbReference type="Pfam" id="PF00126">
    <property type="entry name" value="HTH_1"/>
    <property type="match status" value="1"/>
</dbReference>
<evidence type="ECO:0000256" key="4">
    <source>
        <dbReference type="ARBA" id="ARBA00023163"/>
    </source>
</evidence>
<keyword evidence="4" id="KW-0804">Transcription</keyword>
<feature type="domain" description="HTH lysR-type" evidence="5">
    <location>
        <begin position="4"/>
        <end position="62"/>
    </location>
</feature>
<name>A0ABU1F958_9RHOB</name>
<keyword evidence="2" id="KW-0805">Transcription regulation</keyword>
<dbReference type="Gene3D" id="1.10.10.10">
    <property type="entry name" value="Winged helix-like DNA-binding domain superfamily/Winged helix DNA-binding domain"/>
    <property type="match status" value="1"/>
</dbReference>
<organism evidence="6 7">
    <name type="scientific">Ruixingdingia sedimenti</name>
    <dbReference type="NCBI Taxonomy" id="3073604"/>
    <lineage>
        <taxon>Bacteria</taxon>
        <taxon>Pseudomonadati</taxon>
        <taxon>Pseudomonadota</taxon>
        <taxon>Alphaproteobacteria</taxon>
        <taxon>Rhodobacterales</taxon>
        <taxon>Paracoccaceae</taxon>
        <taxon>Ruixingdingia</taxon>
    </lineage>
</organism>
<keyword evidence="7" id="KW-1185">Reference proteome</keyword>
<evidence type="ECO:0000259" key="5">
    <source>
        <dbReference type="PROSITE" id="PS50931"/>
    </source>
</evidence>
<dbReference type="EMBL" id="JAVKPH010000013">
    <property type="protein sequence ID" value="MDR5653412.1"/>
    <property type="molecule type" value="Genomic_DNA"/>
</dbReference>
<dbReference type="InterPro" id="IPR000847">
    <property type="entry name" value="LysR_HTH_N"/>
</dbReference>
<comment type="caution">
    <text evidence="6">The sequence shown here is derived from an EMBL/GenBank/DDBJ whole genome shotgun (WGS) entry which is preliminary data.</text>
</comment>
<dbReference type="Gene3D" id="3.40.190.10">
    <property type="entry name" value="Periplasmic binding protein-like II"/>
    <property type="match status" value="2"/>
</dbReference>
<evidence type="ECO:0000256" key="2">
    <source>
        <dbReference type="ARBA" id="ARBA00023015"/>
    </source>
</evidence>
<dbReference type="SUPFAM" id="SSF46785">
    <property type="entry name" value="Winged helix' DNA-binding domain"/>
    <property type="match status" value="1"/>
</dbReference>
<proteinExistence type="inferred from homology"/>
<accession>A0ABU1F958</accession>
<protein>
    <submittedName>
        <fullName evidence="6">LysR substrate-binding domain-containing protein</fullName>
    </submittedName>
</protein>
<sequence>MIRFTLRQLTYFTTTAELGSIARAGRKLRVSAAAISAAIDALEDLSGCILFDRFPAQGMRLTAVGAQLDAEARTVLAAARNWEQSTRYLREEASGHVRLGTYHALAYVFGLPIVMRNRERWPKVRLELVQTNLLSLLQQLDHGDLDVMLVYDNRFDRAARDVTDLGTVRAKVILAETHPLAQRRRLKLADLEGLPYVQLTDDTQGPTMLDSLRGLGLNPEVHFSSSSYELVRSAVGKGLGFTLSALQPANPTTYHGDRLVAIPLDAPVQERRIVALCRKGRASEPLIQNVVSSCRHVLDTAMRL</sequence>
<dbReference type="Pfam" id="PF03466">
    <property type="entry name" value="LysR_substrate"/>
    <property type="match status" value="1"/>
</dbReference>
<evidence type="ECO:0000256" key="1">
    <source>
        <dbReference type="ARBA" id="ARBA00009437"/>
    </source>
</evidence>
<evidence type="ECO:0000313" key="6">
    <source>
        <dbReference type="EMBL" id="MDR5653412.1"/>
    </source>
</evidence>
<dbReference type="InterPro" id="IPR036390">
    <property type="entry name" value="WH_DNA-bd_sf"/>
</dbReference>
<dbReference type="InterPro" id="IPR036388">
    <property type="entry name" value="WH-like_DNA-bd_sf"/>
</dbReference>
<dbReference type="InterPro" id="IPR005119">
    <property type="entry name" value="LysR_subst-bd"/>
</dbReference>
<gene>
    <name evidence="6" type="ORF">RGD00_12410</name>
</gene>